<keyword evidence="3" id="KW-1185">Reference proteome</keyword>
<sequence length="134" mass="14054">MAMDWLKVLKQVPWTEVIGNAPTVADGARKLWGAVAKTPATAVPPETAVHAASPQEILAELDNRLGSAEASISDLHGQMRTSSELIKALAEQNAQLIQRIEVNRKRLVTLAIATGASGAVAVIALVTAIVRTAA</sequence>
<organism evidence="2 3">
    <name type="scientific">Noviherbaspirillum album</name>
    <dbReference type="NCBI Taxonomy" id="3080276"/>
    <lineage>
        <taxon>Bacteria</taxon>
        <taxon>Pseudomonadati</taxon>
        <taxon>Pseudomonadota</taxon>
        <taxon>Betaproteobacteria</taxon>
        <taxon>Burkholderiales</taxon>
        <taxon>Oxalobacteraceae</taxon>
        <taxon>Noviherbaspirillum</taxon>
    </lineage>
</organism>
<dbReference type="EMBL" id="JAWIIV010000001">
    <property type="protein sequence ID" value="MEC4717733.1"/>
    <property type="molecule type" value="Genomic_DNA"/>
</dbReference>
<proteinExistence type="predicted"/>
<keyword evidence="1" id="KW-0812">Transmembrane</keyword>
<keyword evidence="1" id="KW-0472">Membrane</keyword>
<dbReference type="Proteomes" id="UP001352263">
    <property type="component" value="Unassembled WGS sequence"/>
</dbReference>
<evidence type="ECO:0000313" key="2">
    <source>
        <dbReference type="EMBL" id="MEC4717733.1"/>
    </source>
</evidence>
<accession>A0ABU6J2K0</accession>
<name>A0ABU6J2K0_9BURK</name>
<dbReference type="RefSeq" id="WP_326504483.1">
    <property type="nucleotide sequence ID" value="NZ_JAWIIV010000001.1"/>
</dbReference>
<comment type="caution">
    <text evidence="2">The sequence shown here is derived from an EMBL/GenBank/DDBJ whole genome shotgun (WGS) entry which is preliminary data.</text>
</comment>
<reference evidence="2 3" key="1">
    <citation type="submission" date="2023-10" db="EMBL/GenBank/DDBJ databases">
        <title>Noviherbaspirillum sp. CPCC 100848 genome assembly.</title>
        <authorList>
            <person name="Li X.Y."/>
            <person name="Fang X.M."/>
        </authorList>
    </citation>
    <scope>NUCLEOTIDE SEQUENCE [LARGE SCALE GENOMIC DNA]</scope>
    <source>
        <strain evidence="2 3">CPCC 100848</strain>
    </source>
</reference>
<feature type="transmembrane region" description="Helical" evidence="1">
    <location>
        <begin position="107"/>
        <end position="130"/>
    </location>
</feature>
<keyword evidence="1" id="KW-1133">Transmembrane helix</keyword>
<evidence type="ECO:0000256" key="1">
    <source>
        <dbReference type="SAM" id="Phobius"/>
    </source>
</evidence>
<evidence type="ECO:0000313" key="3">
    <source>
        <dbReference type="Proteomes" id="UP001352263"/>
    </source>
</evidence>
<protein>
    <submittedName>
        <fullName evidence="2">Uncharacterized protein</fullName>
    </submittedName>
</protein>
<gene>
    <name evidence="2" type="ORF">RY831_01090</name>
</gene>